<comment type="caution">
    <text evidence="2">The sequence shown here is derived from an EMBL/GenBank/DDBJ whole genome shotgun (WGS) entry which is preliminary data.</text>
</comment>
<keyword evidence="1" id="KW-0472">Membrane</keyword>
<organism evidence="2 3">
    <name type="scientific">Pseudonocardia parietis</name>
    <dbReference type="NCBI Taxonomy" id="570936"/>
    <lineage>
        <taxon>Bacteria</taxon>
        <taxon>Bacillati</taxon>
        <taxon>Actinomycetota</taxon>
        <taxon>Actinomycetes</taxon>
        <taxon>Pseudonocardiales</taxon>
        <taxon>Pseudonocardiaceae</taxon>
        <taxon>Pseudonocardia</taxon>
    </lineage>
</organism>
<protein>
    <submittedName>
        <fullName evidence="2">Membrane protein</fullName>
    </submittedName>
</protein>
<dbReference type="Pfam" id="PF09900">
    <property type="entry name" value="DUF2127"/>
    <property type="match status" value="1"/>
</dbReference>
<sequence>MTGPAAENARWTERLFRVALLVKGVDGAAELLGAIALLLVSGDWMHRVVVLVLARDLVGPPDAPPARHLVRAVDEFASGDRTFVVVYLALHGVLKLALVWALLRRWLPAYPPAVAVLGLFVVYELVHAWHTGSVLLAVLALLDIAIIVLVLREYRLLRRERAAAPDDEKPGGREPG</sequence>
<feature type="transmembrane region" description="Helical" evidence="1">
    <location>
        <begin position="20"/>
        <end position="40"/>
    </location>
</feature>
<feature type="transmembrane region" description="Helical" evidence="1">
    <location>
        <begin position="132"/>
        <end position="151"/>
    </location>
</feature>
<evidence type="ECO:0000313" key="3">
    <source>
        <dbReference type="Proteomes" id="UP001519295"/>
    </source>
</evidence>
<feature type="transmembrane region" description="Helical" evidence="1">
    <location>
        <begin position="110"/>
        <end position="126"/>
    </location>
</feature>
<proteinExistence type="predicted"/>
<evidence type="ECO:0000313" key="2">
    <source>
        <dbReference type="EMBL" id="MBP2370372.1"/>
    </source>
</evidence>
<gene>
    <name evidence="2" type="ORF">JOF36_006068</name>
</gene>
<name>A0ABS4W2E0_9PSEU</name>
<dbReference type="EMBL" id="JAGINU010000001">
    <property type="protein sequence ID" value="MBP2370372.1"/>
    <property type="molecule type" value="Genomic_DNA"/>
</dbReference>
<reference evidence="2 3" key="1">
    <citation type="submission" date="2021-03" db="EMBL/GenBank/DDBJ databases">
        <title>Sequencing the genomes of 1000 actinobacteria strains.</title>
        <authorList>
            <person name="Klenk H.-P."/>
        </authorList>
    </citation>
    <scope>NUCLEOTIDE SEQUENCE [LARGE SCALE GENOMIC DNA]</scope>
    <source>
        <strain evidence="2 3">DSM 45256</strain>
    </source>
</reference>
<keyword evidence="1" id="KW-0812">Transmembrane</keyword>
<evidence type="ECO:0000256" key="1">
    <source>
        <dbReference type="SAM" id="Phobius"/>
    </source>
</evidence>
<dbReference type="InterPro" id="IPR021125">
    <property type="entry name" value="DUF2127"/>
</dbReference>
<accession>A0ABS4W2E0</accession>
<feature type="transmembrane region" description="Helical" evidence="1">
    <location>
        <begin position="84"/>
        <end position="103"/>
    </location>
</feature>
<dbReference type="Proteomes" id="UP001519295">
    <property type="component" value="Unassembled WGS sequence"/>
</dbReference>
<keyword evidence="1" id="KW-1133">Transmembrane helix</keyword>
<dbReference type="RefSeq" id="WP_210033618.1">
    <property type="nucleotide sequence ID" value="NZ_JAGINU010000001.1"/>
</dbReference>
<keyword evidence="3" id="KW-1185">Reference proteome</keyword>